<name>A0A7C8HYA6_9PLEO</name>
<evidence type="ECO:0000313" key="1">
    <source>
        <dbReference type="EMBL" id="KAF2864688.1"/>
    </source>
</evidence>
<proteinExistence type="predicted"/>
<comment type="caution">
    <text evidence="1">The sequence shown here is derived from an EMBL/GenBank/DDBJ whole genome shotgun (WGS) entry which is preliminary data.</text>
</comment>
<protein>
    <submittedName>
        <fullName evidence="1">Uncharacterized protein</fullName>
    </submittedName>
</protein>
<evidence type="ECO:0000313" key="2">
    <source>
        <dbReference type="Proteomes" id="UP000481861"/>
    </source>
</evidence>
<gene>
    <name evidence="1" type="ORF">BDV95DRAFT_600358</name>
</gene>
<reference evidence="1 2" key="1">
    <citation type="submission" date="2020-01" db="EMBL/GenBank/DDBJ databases">
        <authorList>
            <consortium name="DOE Joint Genome Institute"/>
            <person name="Haridas S."/>
            <person name="Albert R."/>
            <person name="Binder M."/>
            <person name="Bloem J."/>
            <person name="Labutti K."/>
            <person name="Salamov A."/>
            <person name="Andreopoulos B."/>
            <person name="Baker S.E."/>
            <person name="Barry K."/>
            <person name="Bills G."/>
            <person name="Bluhm B.H."/>
            <person name="Cannon C."/>
            <person name="Castanera R."/>
            <person name="Culley D.E."/>
            <person name="Daum C."/>
            <person name="Ezra D."/>
            <person name="Gonzalez J.B."/>
            <person name="Henrissat B."/>
            <person name="Kuo A."/>
            <person name="Liang C."/>
            <person name="Lipzen A."/>
            <person name="Lutzoni F."/>
            <person name="Magnuson J."/>
            <person name="Mondo S."/>
            <person name="Nolan M."/>
            <person name="Ohm R."/>
            <person name="Pangilinan J."/>
            <person name="Park H.-J.H."/>
            <person name="Ramirez L."/>
            <person name="Alfaro M."/>
            <person name="Sun H."/>
            <person name="Tritt A."/>
            <person name="Yoshinaga Y."/>
            <person name="Zwiers L.-H.L."/>
            <person name="Turgeon B.G."/>
            <person name="Goodwin S.B."/>
            <person name="Spatafora J.W."/>
            <person name="Crous P.W."/>
            <person name="Grigoriev I.V."/>
        </authorList>
    </citation>
    <scope>NUCLEOTIDE SEQUENCE [LARGE SCALE GENOMIC DNA]</scope>
    <source>
        <strain evidence="1 2">CBS 611.86</strain>
    </source>
</reference>
<sequence length="274" mass="32248">MSCKINTKQPYIDDFMNGRKRRSNQQGFDMTGQALRRDASKLEIRIAMSTAIRRDSFLEDDFGFNLNEVCPPQMDSAGDSDQVQRPKASLRIRVLRRALAFWNFAVRWDEQPVDAMLRVRQLLVHPTMRFQSHRALALDLYTRIQHGLYATYEYSVREGKLVLITYPRRLRKTKPLLRWLPPIYVVTRPRDHLRWHKETSSSEYSEDSNFDENDDPVVLAGDALHDDVELLEPGLMDIYHYSRPGIDVTGRVVDDRVYNARYKIPKRRRPEMAY</sequence>
<dbReference type="AlphaFoldDB" id="A0A7C8HYA6"/>
<keyword evidence="2" id="KW-1185">Reference proteome</keyword>
<dbReference type="Proteomes" id="UP000481861">
    <property type="component" value="Unassembled WGS sequence"/>
</dbReference>
<dbReference type="EMBL" id="JAADJZ010000041">
    <property type="protein sequence ID" value="KAF2864688.1"/>
    <property type="molecule type" value="Genomic_DNA"/>
</dbReference>
<accession>A0A7C8HYA6</accession>
<organism evidence="1 2">
    <name type="scientific">Massariosphaeria phaeospora</name>
    <dbReference type="NCBI Taxonomy" id="100035"/>
    <lineage>
        <taxon>Eukaryota</taxon>
        <taxon>Fungi</taxon>
        <taxon>Dikarya</taxon>
        <taxon>Ascomycota</taxon>
        <taxon>Pezizomycotina</taxon>
        <taxon>Dothideomycetes</taxon>
        <taxon>Pleosporomycetidae</taxon>
        <taxon>Pleosporales</taxon>
        <taxon>Pleosporales incertae sedis</taxon>
        <taxon>Massariosphaeria</taxon>
    </lineage>
</organism>